<feature type="binding site" evidence="6">
    <location>
        <begin position="16"/>
        <end position="21"/>
    </location>
    <ligand>
        <name>NADP(+)</name>
        <dbReference type="ChEBI" id="CHEBI:58349"/>
    </ligand>
</feature>
<dbReference type="HAMAP" id="MF_01925">
    <property type="entry name" value="P5C_reductase"/>
    <property type="match status" value="1"/>
</dbReference>
<dbReference type="EC" id="1.5.1.2" evidence="4 5"/>
<dbReference type="Proteomes" id="UP000238589">
    <property type="component" value="Unassembled WGS sequence"/>
</dbReference>
<dbReference type="PROSITE" id="PS00521">
    <property type="entry name" value="P5CR"/>
    <property type="match status" value="1"/>
</dbReference>
<organism evidence="10 11">
    <name type="scientific">Malikia granosa</name>
    <dbReference type="NCBI Taxonomy" id="263067"/>
    <lineage>
        <taxon>Bacteria</taxon>
        <taxon>Pseudomonadati</taxon>
        <taxon>Pseudomonadota</taxon>
        <taxon>Betaproteobacteria</taxon>
        <taxon>Burkholderiales</taxon>
        <taxon>Comamonadaceae</taxon>
        <taxon>Malikia</taxon>
    </lineage>
</organism>
<comment type="pathway">
    <text evidence="4 7">Amino-acid biosynthesis; L-proline biosynthesis; L-proline from L-glutamate 5-semialdehyde: step 1/1.</text>
</comment>
<feature type="domain" description="Pyrroline-5-carboxylate reductase catalytic N-terminal" evidence="8">
    <location>
        <begin position="12"/>
        <end position="105"/>
    </location>
</feature>
<accession>A0A2S9K9R3</accession>
<evidence type="ECO:0000256" key="7">
    <source>
        <dbReference type="RuleBase" id="RU003903"/>
    </source>
</evidence>
<dbReference type="UniPathway" id="UPA00098">
    <property type="reaction ID" value="UER00361"/>
</dbReference>
<proteinExistence type="inferred from homology"/>
<dbReference type="GO" id="GO:0055129">
    <property type="term" value="P:L-proline biosynthetic process"/>
    <property type="evidence" value="ECO:0007669"/>
    <property type="project" value="UniProtKB-UniRule"/>
</dbReference>
<dbReference type="InterPro" id="IPR036291">
    <property type="entry name" value="NAD(P)-bd_dom_sf"/>
</dbReference>
<keyword evidence="4 7" id="KW-0641">Proline biosynthesis</keyword>
<evidence type="ECO:0000313" key="11">
    <source>
        <dbReference type="Proteomes" id="UP000238589"/>
    </source>
</evidence>
<sequence>MKQEPTSIASTRIAFIGGGNMASAIIGGLIQQGLDGSRIAVVEPLAEQRERLESRYGVTTLEAAGPELQGFDLVVWAVKPQIIKQVATDCAQHLAGALHLSVAAGIRSDSLAAWLGSERIVRAMPNTPALVGQGMTGLYARTAVVAADRGLIEAVIGTTGQYLWVEREADLDAVTALSGSGPAYVFYFLEAMRQAGTEMGLSAETATRLAIGTFAGAARLAQDASEPPEVLRERVTSKGGTTYAALCSLEDSGVKASFVKALHAASQRAKELGDEFGA</sequence>
<evidence type="ECO:0000256" key="3">
    <source>
        <dbReference type="ARBA" id="ARBA00023002"/>
    </source>
</evidence>
<dbReference type="InterPro" id="IPR028939">
    <property type="entry name" value="P5C_Rdtase_cat_N"/>
</dbReference>
<evidence type="ECO:0000313" key="10">
    <source>
        <dbReference type="EMBL" id="PRD67115.1"/>
    </source>
</evidence>
<gene>
    <name evidence="4" type="primary">proC</name>
    <name evidence="10" type="ORF">C6P64_00500</name>
</gene>
<dbReference type="EMBL" id="PVLQ01000005">
    <property type="protein sequence ID" value="PRD67115.1"/>
    <property type="molecule type" value="Genomic_DNA"/>
</dbReference>
<evidence type="ECO:0000256" key="2">
    <source>
        <dbReference type="ARBA" id="ARBA00022857"/>
    </source>
</evidence>
<feature type="domain" description="Pyrroline-5-carboxylate reductase dimerisation" evidence="9">
    <location>
        <begin position="168"/>
        <end position="272"/>
    </location>
</feature>
<dbReference type="PIRSF" id="PIRSF000193">
    <property type="entry name" value="Pyrrol-5-carb_rd"/>
    <property type="match status" value="1"/>
</dbReference>
<comment type="function">
    <text evidence="4">Catalyzes the reduction of 1-pyrroline-5-carboxylate (PCA) to L-proline.</text>
</comment>
<evidence type="ECO:0000256" key="4">
    <source>
        <dbReference type="HAMAP-Rule" id="MF_01925"/>
    </source>
</evidence>
<dbReference type="RefSeq" id="WP_105746637.1">
    <property type="nucleotide sequence ID" value="NZ_PVLQ01000005.1"/>
</dbReference>
<dbReference type="InterPro" id="IPR029036">
    <property type="entry name" value="P5CR_dimer"/>
</dbReference>
<dbReference type="PANTHER" id="PTHR11645:SF0">
    <property type="entry name" value="PYRROLINE-5-CARBOXYLATE REDUCTASE 3"/>
    <property type="match status" value="1"/>
</dbReference>
<protein>
    <recommendedName>
        <fullName evidence="4 5">Pyrroline-5-carboxylate reductase</fullName>
        <shortName evidence="4">P5C reductase</shortName>
        <shortName evidence="4">P5CR</shortName>
        <ecNumber evidence="4 5">1.5.1.2</ecNumber>
    </recommendedName>
    <alternativeName>
        <fullName evidence="4">PCA reductase</fullName>
    </alternativeName>
</protein>
<keyword evidence="4 7" id="KW-0028">Amino-acid biosynthesis</keyword>
<comment type="catalytic activity">
    <reaction evidence="4 7">
        <text>L-proline + NADP(+) = (S)-1-pyrroline-5-carboxylate + NADPH + 2 H(+)</text>
        <dbReference type="Rhea" id="RHEA:14109"/>
        <dbReference type="ChEBI" id="CHEBI:15378"/>
        <dbReference type="ChEBI" id="CHEBI:17388"/>
        <dbReference type="ChEBI" id="CHEBI:57783"/>
        <dbReference type="ChEBI" id="CHEBI:58349"/>
        <dbReference type="ChEBI" id="CHEBI:60039"/>
        <dbReference type="EC" id="1.5.1.2"/>
    </reaction>
</comment>
<dbReference type="Gene3D" id="3.40.50.720">
    <property type="entry name" value="NAD(P)-binding Rossmann-like Domain"/>
    <property type="match status" value="1"/>
</dbReference>
<dbReference type="PANTHER" id="PTHR11645">
    <property type="entry name" value="PYRROLINE-5-CARBOXYLATE REDUCTASE"/>
    <property type="match status" value="1"/>
</dbReference>
<dbReference type="NCBIfam" id="TIGR00112">
    <property type="entry name" value="proC"/>
    <property type="match status" value="1"/>
</dbReference>
<evidence type="ECO:0000259" key="9">
    <source>
        <dbReference type="Pfam" id="PF14748"/>
    </source>
</evidence>
<evidence type="ECO:0000256" key="5">
    <source>
        <dbReference type="NCBIfam" id="TIGR00112"/>
    </source>
</evidence>
<keyword evidence="2 4" id="KW-0521">NADP</keyword>
<dbReference type="GO" id="GO:0004735">
    <property type="term" value="F:pyrroline-5-carboxylate reductase activity"/>
    <property type="evidence" value="ECO:0007669"/>
    <property type="project" value="UniProtKB-UniRule"/>
</dbReference>
<dbReference type="GO" id="GO:0005737">
    <property type="term" value="C:cytoplasm"/>
    <property type="evidence" value="ECO:0007669"/>
    <property type="project" value="UniProtKB-SubCell"/>
</dbReference>
<comment type="catalytic activity">
    <reaction evidence="4">
        <text>L-proline + NAD(+) = (S)-1-pyrroline-5-carboxylate + NADH + 2 H(+)</text>
        <dbReference type="Rhea" id="RHEA:14105"/>
        <dbReference type="ChEBI" id="CHEBI:15378"/>
        <dbReference type="ChEBI" id="CHEBI:17388"/>
        <dbReference type="ChEBI" id="CHEBI:57540"/>
        <dbReference type="ChEBI" id="CHEBI:57945"/>
        <dbReference type="ChEBI" id="CHEBI:60039"/>
        <dbReference type="EC" id="1.5.1.2"/>
    </reaction>
</comment>
<keyword evidence="11" id="KW-1185">Reference proteome</keyword>
<evidence type="ECO:0000256" key="6">
    <source>
        <dbReference type="PIRSR" id="PIRSR000193-1"/>
    </source>
</evidence>
<dbReference type="SUPFAM" id="SSF48179">
    <property type="entry name" value="6-phosphogluconate dehydrogenase C-terminal domain-like"/>
    <property type="match status" value="1"/>
</dbReference>
<dbReference type="InterPro" id="IPR000304">
    <property type="entry name" value="Pyrroline-COOH_reductase"/>
</dbReference>
<name>A0A2S9K9R3_9BURK</name>
<comment type="subcellular location">
    <subcellularLocation>
        <location evidence="4">Cytoplasm</location>
    </subcellularLocation>
</comment>
<reference evidence="10 11" key="1">
    <citation type="submission" date="2018-03" db="EMBL/GenBank/DDBJ databases">
        <title>Comparative genomics illustrates the genes involved in a hyperalkaliphilic mechanisms of Serpentinomonas isolated from highly-alkaline calcium-rich serpentinized springs.</title>
        <authorList>
            <person name="Suzuki S."/>
            <person name="Ishii S."/>
            <person name="Walworth N."/>
            <person name="Bird L."/>
            <person name="Kuenen J.G."/>
            <person name="Nealson K.H."/>
        </authorList>
    </citation>
    <scope>NUCLEOTIDE SEQUENCE [LARGE SCALE GENOMIC DNA]</scope>
    <source>
        <strain evidence="10 11">P1</strain>
    </source>
</reference>
<dbReference type="InterPro" id="IPR053790">
    <property type="entry name" value="P5CR-like_CS"/>
</dbReference>
<keyword evidence="4" id="KW-0963">Cytoplasm</keyword>
<feature type="binding site" evidence="6">
    <location>
        <begin position="77"/>
        <end position="80"/>
    </location>
    <ligand>
        <name>NADP(+)</name>
        <dbReference type="ChEBI" id="CHEBI:58349"/>
    </ligand>
</feature>
<dbReference type="InterPro" id="IPR008927">
    <property type="entry name" value="6-PGluconate_DH-like_C_sf"/>
</dbReference>
<keyword evidence="3 4" id="KW-0560">Oxidoreductase</keyword>
<dbReference type="FunFam" id="1.10.3730.10:FF:000001">
    <property type="entry name" value="Pyrroline-5-carboxylate reductase"/>
    <property type="match status" value="1"/>
</dbReference>
<dbReference type="AlphaFoldDB" id="A0A2S9K9R3"/>
<dbReference type="Pfam" id="PF03807">
    <property type="entry name" value="F420_oxidored"/>
    <property type="match status" value="1"/>
</dbReference>
<dbReference type="SUPFAM" id="SSF51735">
    <property type="entry name" value="NAD(P)-binding Rossmann-fold domains"/>
    <property type="match status" value="1"/>
</dbReference>
<comment type="caution">
    <text evidence="10">The sequence shown here is derived from an EMBL/GenBank/DDBJ whole genome shotgun (WGS) entry which is preliminary data.</text>
</comment>
<dbReference type="Pfam" id="PF14748">
    <property type="entry name" value="P5CR_dimer"/>
    <property type="match status" value="1"/>
</dbReference>
<evidence type="ECO:0000256" key="1">
    <source>
        <dbReference type="ARBA" id="ARBA00005525"/>
    </source>
</evidence>
<evidence type="ECO:0000259" key="8">
    <source>
        <dbReference type="Pfam" id="PF03807"/>
    </source>
</evidence>
<comment type="similarity">
    <text evidence="1 4 7">Belongs to the pyrroline-5-carboxylate reductase family.</text>
</comment>
<dbReference type="OrthoDB" id="9805754at2"/>
<dbReference type="Gene3D" id="1.10.3730.10">
    <property type="entry name" value="ProC C-terminal domain-like"/>
    <property type="match status" value="1"/>
</dbReference>